<organism evidence="6 7">
    <name type="scientific">Tenuifilum thalassicum</name>
    <dbReference type="NCBI Taxonomy" id="2590900"/>
    <lineage>
        <taxon>Bacteria</taxon>
        <taxon>Pseudomonadati</taxon>
        <taxon>Bacteroidota</taxon>
        <taxon>Bacteroidia</taxon>
        <taxon>Bacteroidales</taxon>
        <taxon>Tenuifilaceae</taxon>
        <taxon>Tenuifilum</taxon>
    </lineage>
</organism>
<dbReference type="GO" id="GO:0009279">
    <property type="term" value="C:cell outer membrane"/>
    <property type="evidence" value="ECO:0007669"/>
    <property type="project" value="UniProtKB-SubCell"/>
</dbReference>
<dbReference type="InterPro" id="IPR006665">
    <property type="entry name" value="OmpA-like"/>
</dbReference>
<proteinExistence type="predicted"/>
<dbReference type="AlphaFoldDB" id="A0A7D3Y3V8"/>
<keyword evidence="7" id="KW-1185">Reference proteome</keyword>
<evidence type="ECO:0000256" key="4">
    <source>
        <dbReference type="PROSITE-ProRule" id="PRU00473"/>
    </source>
</evidence>
<dbReference type="Proteomes" id="UP000500961">
    <property type="component" value="Chromosome"/>
</dbReference>
<dbReference type="RefSeq" id="WP_173073469.1">
    <property type="nucleotide sequence ID" value="NZ_CP041345.1"/>
</dbReference>
<evidence type="ECO:0000256" key="2">
    <source>
        <dbReference type="ARBA" id="ARBA00023136"/>
    </source>
</evidence>
<keyword evidence="2 4" id="KW-0472">Membrane</keyword>
<dbReference type="InterPro" id="IPR036737">
    <property type="entry name" value="OmpA-like_sf"/>
</dbReference>
<evidence type="ECO:0000256" key="3">
    <source>
        <dbReference type="ARBA" id="ARBA00023237"/>
    </source>
</evidence>
<accession>A0A7D3Y3V8</accession>
<dbReference type="InterPro" id="IPR050330">
    <property type="entry name" value="Bact_OuterMem_StrucFunc"/>
</dbReference>
<dbReference type="Pfam" id="PF00691">
    <property type="entry name" value="OmpA"/>
    <property type="match status" value="1"/>
</dbReference>
<name>A0A7D3Y3V8_9BACT</name>
<sequence>MKVDFKKLLLLPFILFAHNLMGQFFLYNTNEQKKIELHFVKHSVEATKGKTIFNVVKVVNKSTQPQTFTFQLTVPSGWQILGDEKLELTLPPLDSTLIPIRVAIGKNVRGDIGYSIIAAIIDQRGNVIKNEYSFVKVPREVDIKVKFLTRFEYFDQQTGHAPVKIKIENRGNREELITLSLDAGNFIGIGSARLQNYIQDVNIPPYSDSTVVFDVYLNKQLQTSRDLFKLNLQAKTIDSTFKSTSWLKNLSSKYTNYIPDSRRVLITEFFARGLFSNYAKPAYASIIQGNILLRKKNEIYFFYNNYNTTPTENLYKFNRMWIGYNSNKYFLQIGDINRSIESSLYGRGGNIGIKMKKIKLEAIATQRVLNPQSNVGTELEFSPTQDYGFKLGGVLTKSINENFESKLGTAGFKLNLIKRLRLGYSLVYNQIRFGNQNDSIINKIAFGSTAYLNYSGRKLNATVRFKFGQPFLNSSFNGRSELISQVVYNLNEKNIIQHYTIDNRNNPGDYRSFNIIKQSFTNFHKQFITWGYNPNNKVYFFSGPGFEINSSDIFPVIQRGEDYFSTLVYNYNLGFRFKGEKPSSSLTAQIFTGFVNVLHKPIYYVDSTFSIPTSKSRFNYQNISINLRQPRWGIQAIYTNGPRSIYEQFNWYYASRPNRMLRVMPYFDSFIYKEQLQLQVNISYSNDLVAKSSYSNITSQLFWYLPKNWQLRFLNVYTIQSRVTPTEAVERFQNMYFEASVRKEFGIQQPYLKFHTLKLVFFKDFNGNRIMNENEPGIKNVLVNIQRVDDEKMDYPDFTSGELLSNQYGEVIYEKIPSGIYELSYNAVGNETGTFSKADIDIKFSLNKDLTLYIPFVEKNKIFGRIILNRSKLSGLGKVDVSNIRITATDTRGNTISTLTDKNGEFVIYAPVTDEYVVTVNNIFYQDFDLRQNNFRVQFNGYKQFEVNFVFDEKVRRINFSPSSQDLANESVLQVRRTNLRGTIKDASSLKPLRARVNLINTKNNSIVASIYSNPLTGDYNLSFLAGENYALEVVADDYWYYAETLNLNQVTTFMNVTRDILLKPISIGSKLELNIRFDINKADLGPEAVAELNRLLDILRQNPGIKIEVQGHSDDLEAINNQTISEERAKRVAQYLVENGFSNLQVRGFGNTVPIAPNDTEENRALNRRVEIEVIGK</sequence>
<protein>
    <submittedName>
        <fullName evidence="6">OmpA family protein</fullName>
    </submittedName>
</protein>
<evidence type="ECO:0000259" key="5">
    <source>
        <dbReference type="PROSITE" id="PS51123"/>
    </source>
</evidence>
<dbReference type="InterPro" id="IPR006664">
    <property type="entry name" value="OMP_bac"/>
</dbReference>
<dbReference type="PRINTS" id="PR01021">
    <property type="entry name" value="OMPADOMAIN"/>
</dbReference>
<keyword evidence="3" id="KW-0998">Cell outer membrane</keyword>
<dbReference type="EMBL" id="CP041345">
    <property type="protein sequence ID" value="QKG79589.1"/>
    <property type="molecule type" value="Genomic_DNA"/>
</dbReference>
<dbReference type="PROSITE" id="PS51123">
    <property type="entry name" value="OMPA_2"/>
    <property type="match status" value="1"/>
</dbReference>
<dbReference type="SUPFAM" id="SSF103088">
    <property type="entry name" value="OmpA-like"/>
    <property type="match status" value="1"/>
</dbReference>
<reference evidence="6 7" key="1">
    <citation type="submission" date="2019-07" db="EMBL/GenBank/DDBJ databases">
        <title>Thalassofilum flectens gen. nov., sp. nov., a novel moderate thermophilic anaerobe from a shallow sea hot spring in Kunashir Island (Russia), representing a new family in the order Bacteroidales, and proposal of Thalassofilacea fam. nov.</title>
        <authorList>
            <person name="Kochetkova T.V."/>
            <person name="Podosokorskaya O.A."/>
            <person name="Novikov A."/>
            <person name="Elcheninov A.G."/>
            <person name="Toshchakov S.V."/>
            <person name="Kublanov I.V."/>
        </authorList>
    </citation>
    <scope>NUCLEOTIDE SEQUENCE [LARGE SCALE GENOMIC DNA]</scope>
    <source>
        <strain evidence="6 7">38-H</strain>
    </source>
</reference>
<evidence type="ECO:0000313" key="6">
    <source>
        <dbReference type="EMBL" id="QKG79589.1"/>
    </source>
</evidence>
<gene>
    <name evidence="6" type="ORF">FHG85_04705</name>
</gene>
<dbReference type="CDD" id="cd07185">
    <property type="entry name" value="OmpA_C-like"/>
    <property type="match status" value="1"/>
</dbReference>
<evidence type="ECO:0000256" key="1">
    <source>
        <dbReference type="ARBA" id="ARBA00004442"/>
    </source>
</evidence>
<dbReference type="PANTHER" id="PTHR30329:SF21">
    <property type="entry name" value="LIPOPROTEIN YIAD-RELATED"/>
    <property type="match status" value="1"/>
</dbReference>
<dbReference type="Gene3D" id="3.30.1330.60">
    <property type="entry name" value="OmpA-like domain"/>
    <property type="match status" value="1"/>
</dbReference>
<dbReference type="KEGG" id="ttz:FHG85_04705"/>
<comment type="subcellular location">
    <subcellularLocation>
        <location evidence="1">Cell outer membrane</location>
    </subcellularLocation>
</comment>
<feature type="domain" description="OmpA-like" evidence="5">
    <location>
        <begin position="1069"/>
        <end position="1178"/>
    </location>
</feature>
<dbReference type="PANTHER" id="PTHR30329">
    <property type="entry name" value="STATOR ELEMENT OF FLAGELLAR MOTOR COMPLEX"/>
    <property type="match status" value="1"/>
</dbReference>
<evidence type="ECO:0000313" key="7">
    <source>
        <dbReference type="Proteomes" id="UP000500961"/>
    </source>
</evidence>